<organism evidence="2 3">
    <name type="scientific">Mesorhabditis spiculigera</name>
    <dbReference type="NCBI Taxonomy" id="96644"/>
    <lineage>
        <taxon>Eukaryota</taxon>
        <taxon>Metazoa</taxon>
        <taxon>Ecdysozoa</taxon>
        <taxon>Nematoda</taxon>
        <taxon>Chromadorea</taxon>
        <taxon>Rhabditida</taxon>
        <taxon>Rhabditina</taxon>
        <taxon>Rhabditomorpha</taxon>
        <taxon>Rhabditoidea</taxon>
        <taxon>Rhabditidae</taxon>
        <taxon>Mesorhabditinae</taxon>
        <taxon>Mesorhabditis</taxon>
    </lineage>
</organism>
<proteinExistence type="predicted"/>
<dbReference type="Proteomes" id="UP001177023">
    <property type="component" value="Unassembled WGS sequence"/>
</dbReference>
<gene>
    <name evidence="2" type="ORF">MSPICULIGERA_LOCUS16299</name>
</gene>
<dbReference type="AlphaFoldDB" id="A0AA36D0Y8"/>
<evidence type="ECO:0000259" key="1">
    <source>
        <dbReference type="PROSITE" id="PS50041"/>
    </source>
</evidence>
<dbReference type="Gene3D" id="3.10.100.10">
    <property type="entry name" value="Mannose-Binding Protein A, subunit A"/>
    <property type="match status" value="1"/>
</dbReference>
<protein>
    <recommendedName>
        <fullName evidence="1">C-type lectin domain-containing protein</fullName>
    </recommendedName>
</protein>
<dbReference type="Pfam" id="PF00059">
    <property type="entry name" value="Lectin_C"/>
    <property type="match status" value="1"/>
</dbReference>
<accession>A0AA36D0Y8</accession>
<dbReference type="SUPFAM" id="SSF56436">
    <property type="entry name" value="C-type lectin-like"/>
    <property type="match status" value="1"/>
</dbReference>
<evidence type="ECO:0000313" key="3">
    <source>
        <dbReference type="Proteomes" id="UP001177023"/>
    </source>
</evidence>
<dbReference type="PANTHER" id="PTHR22803">
    <property type="entry name" value="MANNOSE, PHOSPHOLIPASE, LECTIN RECEPTOR RELATED"/>
    <property type="match status" value="1"/>
</dbReference>
<dbReference type="CDD" id="cd00037">
    <property type="entry name" value="CLECT"/>
    <property type="match status" value="1"/>
</dbReference>
<reference evidence="2" key="1">
    <citation type="submission" date="2023-06" db="EMBL/GenBank/DDBJ databases">
        <authorList>
            <person name="Delattre M."/>
        </authorList>
    </citation>
    <scope>NUCLEOTIDE SEQUENCE</scope>
    <source>
        <strain evidence="2">AF72</strain>
    </source>
</reference>
<evidence type="ECO:0000313" key="2">
    <source>
        <dbReference type="EMBL" id="CAJ0578035.1"/>
    </source>
</evidence>
<dbReference type="EMBL" id="CATQJA010002653">
    <property type="protein sequence ID" value="CAJ0578035.1"/>
    <property type="molecule type" value="Genomic_DNA"/>
</dbReference>
<sequence>MLNEGIIAMCALFGVLLRNGAAAPECQPGWSRYHRNSVCYRVNPRRLTWSQAETECVASGGRLAGIGDEYENQFVYQVSKAANLSTGTVWLGRVGKAQKGAAFEWNDATTSHFHGFKSPEQSPSTQCVTMWLDLGRADGSWQPWDCGYNGYASVCKRAASKAGGLSNNGQPRSHVSTRCCLPSTHCSLRCPAGEKCVPDDLNCLTAQCPNATGWCLPRS</sequence>
<dbReference type="PROSITE" id="PS50041">
    <property type="entry name" value="C_TYPE_LECTIN_2"/>
    <property type="match status" value="1"/>
</dbReference>
<feature type="non-terminal residue" evidence="2">
    <location>
        <position position="1"/>
    </location>
</feature>
<dbReference type="InterPro" id="IPR050111">
    <property type="entry name" value="C-type_lectin/snaclec_domain"/>
</dbReference>
<feature type="domain" description="C-type lectin" evidence="1">
    <location>
        <begin position="35"/>
        <end position="146"/>
    </location>
</feature>
<dbReference type="InterPro" id="IPR001304">
    <property type="entry name" value="C-type_lectin-like"/>
</dbReference>
<name>A0AA36D0Y8_9BILA</name>
<comment type="caution">
    <text evidence="2">The sequence shown here is derived from an EMBL/GenBank/DDBJ whole genome shotgun (WGS) entry which is preliminary data.</text>
</comment>
<keyword evidence="3" id="KW-1185">Reference proteome</keyword>
<dbReference type="SMART" id="SM00034">
    <property type="entry name" value="CLECT"/>
    <property type="match status" value="1"/>
</dbReference>
<dbReference type="InterPro" id="IPR016187">
    <property type="entry name" value="CTDL_fold"/>
</dbReference>
<dbReference type="InterPro" id="IPR016186">
    <property type="entry name" value="C-type_lectin-like/link_sf"/>
</dbReference>